<keyword evidence="2" id="KW-1185">Reference proteome</keyword>
<gene>
    <name evidence="1" type="ORF">LTR37_001582</name>
</gene>
<sequence length="255" mass="29165">MAAAQSIFALPELLENDVIDASPTLQRKLFLAADDRTEIQGYDFNLIFFFGEESVEDAASKTMCPPGGDQRCLSAPFLYDLSKMFFDCSLRAEWNESWERMHITQPPSTKAAIYLDFVYEHPGHAAGECDEEYECNDYYEGDEEIVIHRPDGVRISDIMDMFAELWEMNSVLNMDADIGVMVPKIVQTVTEPQIEEIRCSRSSGNWCILGEGKRGRDGRIWCDELHRSWIGAWEDPRGSATSLRKIRTRRRFPLG</sequence>
<reference evidence="1" key="1">
    <citation type="submission" date="2023-07" db="EMBL/GenBank/DDBJ databases">
        <title>Black Yeasts Isolated from many extreme environments.</title>
        <authorList>
            <person name="Coleine C."/>
            <person name="Stajich J.E."/>
            <person name="Selbmann L."/>
        </authorList>
    </citation>
    <scope>NUCLEOTIDE SEQUENCE</scope>
    <source>
        <strain evidence="1">CCFEE 5714</strain>
    </source>
</reference>
<accession>A0ACC3NVG6</accession>
<evidence type="ECO:0000313" key="2">
    <source>
        <dbReference type="Proteomes" id="UP001281147"/>
    </source>
</evidence>
<comment type="caution">
    <text evidence="1">The sequence shown here is derived from an EMBL/GenBank/DDBJ whole genome shotgun (WGS) entry which is preliminary data.</text>
</comment>
<dbReference type="Proteomes" id="UP001281147">
    <property type="component" value="Unassembled WGS sequence"/>
</dbReference>
<protein>
    <submittedName>
        <fullName evidence="1">Uncharacterized protein</fullName>
    </submittedName>
</protein>
<dbReference type="EMBL" id="JAUTXU010000008">
    <property type="protein sequence ID" value="KAK3723701.1"/>
    <property type="molecule type" value="Genomic_DNA"/>
</dbReference>
<evidence type="ECO:0000313" key="1">
    <source>
        <dbReference type="EMBL" id="KAK3723701.1"/>
    </source>
</evidence>
<proteinExistence type="predicted"/>
<organism evidence="1 2">
    <name type="scientific">Vermiconidia calcicola</name>
    <dbReference type="NCBI Taxonomy" id="1690605"/>
    <lineage>
        <taxon>Eukaryota</taxon>
        <taxon>Fungi</taxon>
        <taxon>Dikarya</taxon>
        <taxon>Ascomycota</taxon>
        <taxon>Pezizomycotina</taxon>
        <taxon>Dothideomycetes</taxon>
        <taxon>Dothideomycetidae</taxon>
        <taxon>Mycosphaerellales</taxon>
        <taxon>Extremaceae</taxon>
        <taxon>Vermiconidia</taxon>
    </lineage>
</organism>
<name>A0ACC3NVG6_9PEZI</name>